<dbReference type="Proteomes" id="UP000324974">
    <property type="component" value="Chromosome"/>
</dbReference>
<dbReference type="PANTHER" id="PTHR11351">
    <property type="entry name" value="ACYL-COA DESATURASE"/>
    <property type="match status" value="1"/>
</dbReference>
<dbReference type="GO" id="GO:0016717">
    <property type="term" value="F:oxidoreductase activity, acting on paired donors, with oxidation of a pair of donors resulting in the reduction of molecular oxygen to two molecules of water"/>
    <property type="evidence" value="ECO:0007669"/>
    <property type="project" value="InterPro"/>
</dbReference>
<evidence type="ECO:0000256" key="10">
    <source>
        <dbReference type="SAM" id="Phobius"/>
    </source>
</evidence>
<dbReference type="KEGG" id="lrs:PX52LOC_04698"/>
<sequence length="306" mass="33622">MSSIPHPKNHGRLSLGGRIATFLGVTVPIAGLAAAAAAAWGWGFLHWADVAMFLGMYALTVVGLTVGFHRLFVHRSFETYLPVKVVLTALGSMGVQGTMIHWVGLHRWHHRHSDAPEDVHSPHHQGRGVFGFLRGFWHAHIGWAFHADPPALDRYVRDLHKSPTLRATSALFPAWAVLGLAIPAAGGALLTGTWVGAGTGLLWGGLVRILAVHHVTWSINSVCHLWGRRPYATGDGSRDNLVMGFLAFGEGWHNSHHAFPTSARHGLRWWQPDLSYWVIRNLSLVGLAWNVKVPSRQAQAAKRRSN</sequence>
<evidence type="ECO:0000313" key="13">
    <source>
        <dbReference type="Proteomes" id="UP000324974"/>
    </source>
</evidence>
<keyword evidence="6" id="KW-0560">Oxidoreductase</keyword>
<dbReference type="EMBL" id="CP042425">
    <property type="protein sequence ID" value="QEL17699.1"/>
    <property type="molecule type" value="Genomic_DNA"/>
</dbReference>
<evidence type="ECO:0000256" key="1">
    <source>
        <dbReference type="ARBA" id="ARBA00004141"/>
    </source>
</evidence>
<keyword evidence="8" id="KW-0443">Lipid metabolism</keyword>
<dbReference type="PANTHER" id="PTHR11351:SF3">
    <property type="entry name" value="BLL4393 PROTEIN"/>
    <property type="match status" value="1"/>
</dbReference>
<feature type="transmembrane region" description="Helical" evidence="10">
    <location>
        <begin position="50"/>
        <end position="72"/>
    </location>
</feature>
<protein>
    <submittedName>
        <fullName evidence="12">Fatty acid desaturase</fullName>
    </submittedName>
</protein>
<proteinExistence type="inferred from homology"/>
<feature type="transmembrane region" description="Helical" evidence="10">
    <location>
        <begin position="21"/>
        <end position="44"/>
    </location>
</feature>
<keyword evidence="13" id="KW-1185">Reference proteome</keyword>
<dbReference type="GO" id="GO:0006631">
    <property type="term" value="P:fatty acid metabolic process"/>
    <property type="evidence" value="ECO:0007669"/>
    <property type="project" value="UniProtKB-KW"/>
</dbReference>
<dbReference type="RefSeq" id="WP_246173446.1">
    <property type="nucleotide sequence ID" value="NZ_CP042425.1"/>
</dbReference>
<accession>A0A5C1AE92</accession>
<evidence type="ECO:0000256" key="4">
    <source>
        <dbReference type="ARBA" id="ARBA00022832"/>
    </source>
</evidence>
<keyword evidence="7" id="KW-0408">Iron</keyword>
<dbReference type="AlphaFoldDB" id="A0A5C1AE92"/>
<evidence type="ECO:0000256" key="6">
    <source>
        <dbReference type="ARBA" id="ARBA00023002"/>
    </source>
</evidence>
<evidence type="ECO:0000259" key="11">
    <source>
        <dbReference type="Pfam" id="PF00487"/>
    </source>
</evidence>
<comment type="subcellular location">
    <subcellularLocation>
        <location evidence="1">Membrane</location>
        <topology evidence="1">Multi-pass membrane protein</topology>
    </subcellularLocation>
</comment>
<evidence type="ECO:0000313" key="12">
    <source>
        <dbReference type="EMBL" id="QEL17699.1"/>
    </source>
</evidence>
<comment type="similarity">
    <text evidence="2">Belongs to the fatty acid desaturase type 2 family.</text>
</comment>
<dbReference type="GO" id="GO:0016020">
    <property type="term" value="C:membrane"/>
    <property type="evidence" value="ECO:0007669"/>
    <property type="project" value="UniProtKB-SubCell"/>
</dbReference>
<keyword evidence="5 10" id="KW-1133">Transmembrane helix</keyword>
<evidence type="ECO:0000256" key="9">
    <source>
        <dbReference type="ARBA" id="ARBA00023136"/>
    </source>
</evidence>
<evidence type="ECO:0000256" key="2">
    <source>
        <dbReference type="ARBA" id="ARBA00008749"/>
    </source>
</evidence>
<keyword evidence="9 10" id="KW-0472">Membrane</keyword>
<evidence type="ECO:0000256" key="5">
    <source>
        <dbReference type="ARBA" id="ARBA00022989"/>
    </source>
</evidence>
<organism evidence="12 13">
    <name type="scientific">Limnoglobus roseus</name>
    <dbReference type="NCBI Taxonomy" id="2598579"/>
    <lineage>
        <taxon>Bacteria</taxon>
        <taxon>Pseudomonadati</taxon>
        <taxon>Planctomycetota</taxon>
        <taxon>Planctomycetia</taxon>
        <taxon>Gemmatales</taxon>
        <taxon>Gemmataceae</taxon>
        <taxon>Limnoglobus</taxon>
    </lineage>
</organism>
<dbReference type="InterPro" id="IPR015876">
    <property type="entry name" value="Acyl-CoA_DS"/>
</dbReference>
<dbReference type="CDD" id="cd03505">
    <property type="entry name" value="Delta9-FADS-like"/>
    <property type="match status" value="1"/>
</dbReference>
<feature type="domain" description="Fatty acid desaturase" evidence="11">
    <location>
        <begin position="46"/>
        <end position="271"/>
    </location>
</feature>
<keyword evidence="3 10" id="KW-0812">Transmembrane</keyword>
<reference evidence="13" key="1">
    <citation type="submission" date="2019-08" db="EMBL/GenBank/DDBJ databases">
        <title>Limnoglobus roseus gen. nov., sp. nov., a novel freshwater planctomycete with a giant genome from the family Gemmataceae.</title>
        <authorList>
            <person name="Kulichevskaya I.S."/>
            <person name="Naumoff D.G."/>
            <person name="Miroshnikov K."/>
            <person name="Ivanova A."/>
            <person name="Philippov D.A."/>
            <person name="Hakobyan A."/>
            <person name="Rijpstra I.C."/>
            <person name="Sinninghe Damste J.S."/>
            <person name="Liesack W."/>
            <person name="Dedysh S.N."/>
        </authorList>
    </citation>
    <scope>NUCLEOTIDE SEQUENCE [LARGE SCALE GENOMIC DNA]</scope>
    <source>
        <strain evidence="13">PX52</strain>
    </source>
</reference>
<gene>
    <name evidence="12" type="ORF">PX52LOC_04698</name>
</gene>
<evidence type="ECO:0000256" key="8">
    <source>
        <dbReference type="ARBA" id="ARBA00023098"/>
    </source>
</evidence>
<evidence type="ECO:0000256" key="3">
    <source>
        <dbReference type="ARBA" id="ARBA00022692"/>
    </source>
</evidence>
<dbReference type="Pfam" id="PF00487">
    <property type="entry name" value="FA_desaturase"/>
    <property type="match status" value="1"/>
</dbReference>
<evidence type="ECO:0000256" key="7">
    <source>
        <dbReference type="ARBA" id="ARBA00023004"/>
    </source>
</evidence>
<name>A0A5C1AE92_9BACT</name>
<dbReference type="InterPro" id="IPR005804">
    <property type="entry name" value="FA_desaturase_dom"/>
</dbReference>
<keyword evidence="4" id="KW-0276">Fatty acid metabolism</keyword>